<reference evidence="1 2" key="1">
    <citation type="submission" date="2018-04" db="EMBL/GenBank/DDBJ databases">
        <title>WGS assembly of Panicum hallii var. hallii HAL2.</title>
        <authorList>
            <person name="Lovell J."/>
            <person name="Jenkins J."/>
            <person name="Lowry D."/>
            <person name="Mamidi S."/>
            <person name="Sreedasyam A."/>
            <person name="Weng X."/>
            <person name="Barry K."/>
            <person name="Bonette J."/>
            <person name="Campitelli B."/>
            <person name="Daum C."/>
            <person name="Gordon S."/>
            <person name="Gould B."/>
            <person name="Lipzen A."/>
            <person name="MacQueen A."/>
            <person name="Palacio-Mejia J."/>
            <person name="Plott C."/>
            <person name="Shakirov E."/>
            <person name="Shu S."/>
            <person name="Yoshinaga Y."/>
            <person name="Zane M."/>
            <person name="Rokhsar D."/>
            <person name="Grimwood J."/>
            <person name="Schmutz J."/>
            <person name="Juenger T."/>
        </authorList>
    </citation>
    <scope>NUCLEOTIDE SEQUENCE [LARGE SCALE GENOMIC DNA]</scope>
    <source>
        <strain evidence="2">cv. HAL2</strain>
    </source>
</reference>
<sequence length="69" mass="7928">MEEEEDDMAWYCSGSCPSVCWRIRCEPNQYHSCILHSGKKKSRNIIGYLGKCSKAEWFFLSISSSVSEV</sequence>
<dbReference type="AlphaFoldDB" id="A0A2T7CYS1"/>
<evidence type="ECO:0000313" key="1">
    <source>
        <dbReference type="EMBL" id="PUZ48482.1"/>
    </source>
</evidence>
<dbReference type="Proteomes" id="UP000244336">
    <property type="component" value="Chromosome 7"/>
</dbReference>
<accession>A0A2T7CYS1</accession>
<dbReference type="EMBL" id="CM009755">
    <property type="protein sequence ID" value="PUZ48482.1"/>
    <property type="molecule type" value="Genomic_DNA"/>
</dbReference>
<keyword evidence="2" id="KW-1185">Reference proteome</keyword>
<gene>
    <name evidence="1" type="ORF">GQ55_7G248600</name>
</gene>
<protein>
    <submittedName>
        <fullName evidence="1">Uncharacterized protein</fullName>
    </submittedName>
</protein>
<organism evidence="1 2">
    <name type="scientific">Panicum hallii var. hallii</name>
    <dbReference type="NCBI Taxonomy" id="1504633"/>
    <lineage>
        <taxon>Eukaryota</taxon>
        <taxon>Viridiplantae</taxon>
        <taxon>Streptophyta</taxon>
        <taxon>Embryophyta</taxon>
        <taxon>Tracheophyta</taxon>
        <taxon>Spermatophyta</taxon>
        <taxon>Magnoliopsida</taxon>
        <taxon>Liliopsida</taxon>
        <taxon>Poales</taxon>
        <taxon>Poaceae</taxon>
        <taxon>PACMAD clade</taxon>
        <taxon>Panicoideae</taxon>
        <taxon>Panicodae</taxon>
        <taxon>Paniceae</taxon>
        <taxon>Panicinae</taxon>
        <taxon>Panicum</taxon>
        <taxon>Panicum sect. Panicum</taxon>
    </lineage>
</organism>
<name>A0A2T7CYS1_9POAL</name>
<dbReference type="Gramene" id="PUZ48482">
    <property type="protein sequence ID" value="PUZ48482"/>
    <property type="gene ID" value="GQ55_7G248600"/>
</dbReference>
<evidence type="ECO:0000313" key="2">
    <source>
        <dbReference type="Proteomes" id="UP000244336"/>
    </source>
</evidence>
<proteinExistence type="predicted"/>